<feature type="region of interest" description="Disordered" evidence="2">
    <location>
        <begin position="332"/>
        <end position="352"/>
    </location>
</feature>
<feature type="region of interest" description="Disordered" evidence="2">
    <location>
        <begin position="540"/>
        <end position="580"/>
    </location>
</feature>
<feature type="compositionally biased region" description="Acidic residues" evidence="2">
    <location>
        <begin position="565"/>
        <end position="574"/>
    </location>
</feature>
<evidence type="ECO:0000313" key="3">
    <source>
        <dbReference type="EMBL" id="CAD6199416.1"/>
    </source>
</evidence>
<keyword evidence="1" id="KW-0175">Coiled coil</keyword>
<organism evidence="3 4">
    <name type="scientific">Caenorhabditis auriculariae</name>
    <dbReference type="NCBI Taxonomy" id="2777116"/>
    <lineage>
        <taxon>Eukaryota</taxon>
        <taxon>Metazoa</taxon>
        <taxon>Ecdysozoa</taxon>
        <taxon>Nematoda</taxon>
        <taxon>Chromadorea</taxon>
        <taxon>Rhabditida</taxon>
        <taxon>Rhabditina</taxon>
        <taxon>Rhabditomorpha</taxon>
        <taxon>Rhabditoidea</taxon>
        <taxon>Rhabditidae</taxon>
        <taxon>Peloderinae</taxon>
        <taxon>Caenorhabditis</taxon>
    </lineage>
</organism>
<evidence type="ECO:0000256" key="2">
    <source>
        <dbReference type="SAM" id="MobiDB-lite"/>
    </source>
</evidence>
<evidence type="ECO:0000313" key="4">
    <source>
        <dbReference type="Proteomes" id="UP000835052"/>
    </source>
</evidence>
<feature type="compositionally biased region" description="Basic and acidic residues" evidence="2">
    <location>
        <begin position="203"/>
        <end position="217"/>
    </location>
</feature>
<feature type="coiled-coil region" evidence="1">
    <location>
        <begin position="75"/>
        <end position="109"/>
    </location>
</feature>
<accession>A0A8S1HZY8</accession>
<comment type="caution">
    <text evidence="3">The sequence shown here is derived from an EMBL/GenBank/DDBJ whole genome shotgun (WGS) entry which is preliminary data.</text>
</comment>
<gene>
    <name evidence="3" type="ORF">CAUJ_LOCUS15319</name>
</gene>
<sequence length="580" mass="70711">MSRRMTTKFELDQQKQEYLNKKNECLERIKVEKEKEQELFEGIMTALKNTHENFKKNIYEEHKTEDGRQQLKFFENEMRKREEAHKKKMKQFQEQIKGIETEIRKFLHDRRNLSTDQDFEDLADEVKRDFPETPQQDYMKQVSSWVNKMSNELSENFKRFAGSKDEEDEDSDEKMKIMLKKHQEMMDRDRKEHEKAMKLAEEEFEKKEKEMREKEEKENLEEEENRRKAVEERRAVEQKKAEEFSEKIKKDAEKHWEKIQDHQEINKKRIADLEERNRLEAQRRCEKFEEERQVAAKKEEEKNRAFEEEREVFEDEERRKEADHQEKMKEIDERMARDARDHEARVEEMKERGRKDLEDQMDRFEQRRREQQECLQMLRNFMIRQTWNRMVERRWAQRLMYLRGSVEILSRPFSEIRNEISNYRFSRKDEAAIKRRTDILKLLEEPINLAISQLIARMEAEAQNMAGLYENVKPEPFLLEIKRRVLEAAEECRKFKSAVDNAYENNFDEDSLEKFMKAKSAVGDAHGRIPTLNDLKEQFEFSKNEKKESDDDEECDESYEHDVIIEEIEEDVENGETQVL</sequence>
<protein>
    <submittedName>
        <fullName evidence="3">Uncharacterized protein</fullName>
    </submittedName>
</protein>
<reference evidence="3" key="1">
    <citation type="submission" date="2020-10" db="EMBL/GenBank/DDBJ databases">
        <authorList>
            <person name="Kikuchi T."/>
        </authorList>
    </citation>
    <scope>NUCLEOTIDE SEQUENCE</scope>
    <source>
        <strain evidence="3">NKZ352</strain>
    </source>
</reference>
<proteinExistence type="predicted"/>
<dbReference type="Proteomes" id="UP000835052">
    <property type="component" value="Unassembled WGS sequence"/>
</dbReference>
<feature type="compositionally biased region" description="Basic and acidic residues" evidence="2">
    <location>
        <begin position="224"/>
        <end position="248"/>
    </location>
</feature>
<evidence type="ECO:0000256" key="1">
    <source>
        <dbReference type="SAM" id="Coils"/>
    </source>
</evidence>
<dbReference type="EMBL" id="CAJGYM010000174">
    <property type="protein sequence ID" value="CAD6199416.1"/>
    <property type="molecule type" value="Genomic_DNA"/>
</dbReference>
<keyword evidence="4" id="KW-1185">Reference proteome</keyword>
<feature type="compositionally biased region" description="Basic and acidic residues" evidence="2">
    <location>
        <begin position="540"/>
        <end position="549"/>
    </location>
</feature>
<feature type="region of interest" description="Disordered" evidence="2">
    <location>
        <begin position="203"/>
        <end position="248"/>
    </location>
</feature>
<dbReference type="AlphaFoldDB" id="A0A8S1HZY8"/>
<name>A0A8S1HZY8_9PELO</name>